<reference evidence="1" key="1">
    <citation type="submission" date="2018-02" db="EMBL/GenBank/DDBJ databases">
        <title>Rhizophora mucronata_Transcriptome.</title>
        <authorList>
            <person name="Meera S.P."/>
            <person name="Sreeshan A."/>
            <person name="Augustine A."/>
        </authorList>
    </citation>
    <scope>NUCLEOTIDE SEQUENCE</scope>
    <source>
        <tissue evidence="1">Leaf</tissue>
    </source>
</reference>
<sequence length="56" mass="6523">MFRQPILLEASTVPRDETQSVMSTWNSQQRRFSKNCLPTYFHWHAHASSSVKSLSL</sequence>
<accession>A0A2P2Q9G6</accession>
<organism evidence="1">
    <name type="scientific">Rhizophora mucronata</name>
    <name type="common">Asiatic mangrove</name>
    <dbReference type="NCBI Taxonomy" id="61149"/>
    <lineage>
        <taxon>Eukaryota</taxon>
        <taxon>Viridiplantae</taxon>
        <taxon>Streptophyta</taxon>
        <taxon>Embryophyta</taxon>
        <taxon>Tracheophyta</taxon>
        <taxon>Spermatophyta</taxon>
        <taxon>Magnoliopsida</taxon>
        <taxon>eudicotyledons</taxon>
        <taxon>Gunneridae</taxon>
        <taxon>Pentapetalae</taxon>
        <taxon>rosids</taxon>
        <taxon>fabids</taxon>
        <taxon>Malpighiales</taxon>
        <taxon>Rhizophoraceae</taxon>
        <taxon>Rhizophora</taxon>
    </lineage>
</organism>
<protein>
    <submittedName>
        <fullName evidence="1">Uncharacterized protein</fullName>
    </submittedName>
</protein>
<dbReference type="EMBL" id="GGEC01083146">
    <property type="protein sequence ID" value="MBX63630.1"/>
    <property type="molecule type" value="Transcribed_RNA"/>
</dbReference>
<dbReference type="AlphaFoldDB" id="A0A2P2Q9G6"/>
<name>A0A2P2Q9G6_RHIMU</name>
<evidence type="ECO:0000313" key="1">
    <source>
        <dbReference type="EMBL" id="MBX63630.1"/>
    </source>
</evidence>
<proteinExistence type="predicted"/>